<feature type="compositionally biased region" description="Low complexity" evidence="1">
    <location>
        <begin position="649"/>
        <end position="662"/>
    </location>
</feature>
<dbReference type="EMBL" id="JABXXO010000013">
    <property type="protein sequence ID" value="KAF7761885.1"/>
    <property type="molecule type" value="Genomic_DNA"/>
</dbReference>
<dbReference type="InterPro" id="IPR034078">
    <property type="entry name" value="NFX1_fam"/>
</dbReference>
<accession>A0A8H7C4F8</accession>
<feature type="compositionally biased region" description="Low complexity" evidence="1">
    <location>
        <begin position="556"/>
        <end position="571"/>
    </location>
</feature>
<dbReference type="PANTHER" id="PTHR12360">
    <property type="entry name" value="NUCLEAR TRANSCRIPTION FACTOR, X-BOX BINDING 1 NFX1"/>
    <property type="match status" value="1"/>
</dbReference>
<reference evidence="3 4" key="1">
    <citation type="journal article" name="Sci. Rep.">
        <title>Telomere-to-telomere assembled and centromere annotated genomes of the two main subspecies of the button mushroom Agaricus bisporus reveal especially polymorphic chromosome ends.</title>
        <authorList>
            <person name="Sonnenberg A.S.M."/>
            <person name="Sedaghat-Telgerd N."/>
            <person name="Lavrijssen B."/>
            <person name="Ohm R.A."/>
            <person name="Hendrickx P.M."/>
            <person name="Scholtmeijer K."/>
            <person name="Baars J.J.P."/>
            <person name="van Peer A."/>
        </authorList>
    </citation>
    <scope>NUCLEOTIDE SEQUENCE [LARGE SCALE GENOMIC DNA]</scope>
    <source>
        <strain evidence="3 4">H119_p4</strain>
    </source>
</reference>
<feature type="compositionally biased region" description="Low complexity" evidence="1">
    <location>
        <begin position="583"/>
        <end position="592"/>
    </location>
</feature>
<feature type="region of interest" description="Disordered" evidence="1">
    <location>
        <begin position="626"/>
        <end position="683"/>
    </location>
</feature>
<dbReference type="GO" id="GO:0005634">
    <property type="term" value="C:nucleus"/>
    <property type="evidence" value="ECO:0007669"/>
    <property type="project" value="TreeGrafter"/>
</dbReference>
<proteinExistence type="predicted"/>
<dbReference type="Proteomes" id="UP000629468">
    <property type="component" value="Unassembled WGS sequence"/>
</dbReference>
<feature type="domain" description="R3H" evidence="2">
    <location>
        <begin position="485"/>
        <end position="516"/>
    </location>
</feature>
<dbReference type="PANTHER" id="PTHR12360:SF12">
    <property type="entry name" value="TRANSCRIPTIONAL REPRESSOR NF-X1"/>
    <property type="match status" value="1"/>
</dbReference>
<feature type="compositionally biased region" description="Low complexity" evidence="1">
    <location>
        <begin position="168"/>
        <end position="178"/>
    </location>
</feature>
<feature type="compositionally biased region" description="Basic and acidic residues" evidence="1">
    <location>
        <begin position="674"/>
        <end position="683"/>
    </location>
</feature>
<dbReference type="GO" id="GO:0000977">
    <property type="term" value="F:RNA polymerase II transcription regulatory region sequence-specific DNA binding"/>
    <property type="evidence" value="ECO:0007669"/>
    <property type="project" value="TreeGrafter"/>
</dbReference>
<gene>
    <name evidence="3" type="ORF">Agabi119p4_9877</name>
</gene>
<organism evidence="3 4">
    <name type="scientific">Agaricus bisporus var. burnettii</name>
    <dbReference type="NCBI Taxonomy" id="192524"/>
    <lineage>
        <taxon>Eukaryota</taxon>
        <taxon>Fungi</taxon>
        <taxon>Dikarya</taxon>
        <taxon>Basidiomycota</taxon>
        <taxon>Agaricomycotina</taxon>
        <taxon>Agaricomycetes</taxon>
        <taxon>Agaricomycetidae</taxon>
        <taxon>Agaricales</taxon>
        <taxon>Agaricineae</taxon>
        <taxon>Agaricaceae</taxon>
        <taxon>Agaricus</taxon>
    </lineage>
</organism>
<dbReference type="Pfam" id="PF01424">
    <property type="entry name" value="R3H"/>
    <property type="match status" value="1"/>
</dbReference>
<dbReference type="GO" id="GO:0000981">
    <property type="term" value="F:DNA-binding transcription factor activity, RNA polymerase II-specific"/>
    <property type="evidence" value="ECO:0007669"/>
    <property type="project" value="TreeGrafter"/>
</dbReference>
<dbReference type="InterPro" id="IPR036867">
    <property type="entry name" value="R3H_dom_sf"/>
</dbReference>
<dbReference type="AlphaFoldDB" id="A0A8H7C4F8"/>
<sequence>MKNSFVDVLFLQTVQASASADNPSTRQSSNRFRNPRNPSAGRRKPPRSQHEVGAANLDSQPAAIASDNSGPHEATDPPKQHSRRRPQRPKKNGQSTGPSDALPAEHSSSNGPNTNRRRNPNKPRPAPTPETDNQVAPDLIQGAIQPGKPNGGGRRAKFRGKLTENDGPSNPSISSNPSKKYRSKATEPLDDLTSRLIRELSSPPYPDCPICFSSVYREQPIWSCSPSIPTILPHGAEGPPQYCWATFHLKCIRSWASKNVKDLEDAWRARSEEGRTGDSQDCSVDGEMPWIGKFACDQVCERLFDCGIHKCTKSCHPPPHKPALCPRSPTNVTHCPCGNSTIAPSPDSDLSQYTFPARTSFVVAIPAQQNVILDLVHLVLFGLRGHVAEGADEEVEILCDRPCMALRACGRHECRRPCCPLASLAITTGGKKGKKRLVDESANPVGIGEERGGLHECDLEHARLVYEARLKRCHAIAVKQPTSHPPERRKFVHDLATYYRIDTQFVDQEPHRSVQLLRRLDTRIPNRLLSTSIQSSAPNPPNLGKLGDLRNPKPFVSSTVSGSASGGRSTSPWRPLVAPSPKPATATGTTPTVELGASNVGENTLPTGSGSILGGWSSIVSPQPRQAAVSAITKPPGSVDGGGSGGGLRTRSVGDSSSRPSSAVAEGAAVMNEPVRENWEDDE</sequence>
<evidence type="ECO:0000256" key="1">
    <source>
        <dbReference type="SAM" id="MobiDB-lite"/>
    </source>
</evidence>
<feature type="region of interest" description="Disordered" evidence="1">
    <location>
        <begin position="529"/>
        <end position="603"/>
    </location>
</feature>
<name>A0A8H7C4F8_AGABI</name>
<dbReference type="InterPro" id="IPR001374">
    <property type="entry name" value="R3H_dom"/>
</dbReference>
<evidence type="ECO:0000259" key="2">
    <source>
        <dbReference type="Pfam" id="PF01424"/>
    </source>
</evidence>
<feature type="compositionally biased region" description="Gly residues" evidence="1">
    <location>
        <begin position="639"/>
        <end position="648"/>
    </location>
</feature>
<evidence type="ECO:0000313" key="3">
    <source>
        <dbReference type="EMBL" id="KAF7761885.1"/>
    </source>
</evidence>
<comment type="caution">
    <text evidence="3">The sequence shown here is derived from an EMBL/GenBank/DDBJ whole genome shotgun (WGS) entry which is preliminary data.</text>
</comment>
<dbReference type="GO" id="GO:0000122">
    <property type="term" value="P:negative regulation of transcription by RNA polymerase II"/>
    <property type="evidence" value="ECO:0007669"/>
    <property type="project" value="TreeGrafter"/>
</dbReference>
<evidence type="ECO:0000313" key="4">
    <source>
        <dbReference type="Proteomes" id="UP000629468"/>
    </source>
</evidence>
<feature type="compositionally biased region" description="Basic residues" evidence="1">
    <location>
        <begin position="80"/>
        <end position="91"/>
    </location>
</feature>
<feature type="compositionally biased region" description="Polar residues" evidence="1">
    <location>
        <begin position="13"/>
        <end position="32"/>
    </location>
</feature>
<dbReference type="SUPFAM" id="SSF82708">
    <property type="entry name" value="R3H domain"/>
    <property type="match status" value="1"/>
</dbReference>
<dbReference type="CDD" id="cd06008">
    <property type="entry name" value="NF-X1-zinc-finger"/>
    <property type="match status" value="1"/>
</dbReference>
<protein>
    <recommendedName>
        <fullName evidence="2">R3H domain-containing protein</fullName>
    </recommendedName>
</protein>
<dbReference type="CDD" id="cd02325">
    <property type="entry name" value="R3H"/>
    <property type="match status" value="1"/>
</dbReference>
<feature type="region of interest" description="Disordered" evidence="1">
    <location>
        <begin position="13"/>
        <end position="188"/>
    </location>
</feature>